<protein>
    <submittedName>
        <fullName evidence="1">Uncharacterized protein</fullName>
    </submittedName>
</protein>
<dbReference type="EMBL" id="QMQY01000057">
    <property type="protein sequence ID" value="RLE50554.1"/>
    <property type="molecule type" value="Genomic_DNA"/>
</dbReference>
<gene>
    <name evidence="1" type="ORF">DRJ21_01630</name>
</gene>
<dbReference type="AlphaFoldDB" id="A0A497ET65"/>
<organism evidence="1 2">
    <name type="scientific">Thermoproteota archaeon</name>
    <dbReference type="NCBI Taxonomy" id="2056631"/>
    <lineage>
        <taxon>Archaea</taxon>
        <taxon>Thermoproteota</taxon>
    </lineage>
</organism>
<proteinExistence type="predicted"/>
<reference evidence="1 2" key="1">
    <citation type="submission" date="2018-06" db="EMBL/GenBank/DDBJ databases">
        <title>Extensive metabolic versatility and redundancy in microbially diverse, dynamic hydrothermal sediments.</title>
        <authorList>
            <person name="Dombrowski N."/>
            <person name="Teske A."/>
            <person name="Baker B.J."/>
        </authorList>
    </citation>
    <scope>NUCLEOTIDE SEQUENCE [LARGE SCALE GENOMIC DNA]</scope>
    <source>
        <strain evidence="1">B30_G17</strain>
    </source>
</reference>
<name>A0A497ET65_9CREN</name>
<accession>A0A497ET65</accession>
<sequence length="74" mass="8774">MGKVKKGQLCSIVNCNERAVRSLSSSEALNYLSKLNLKVKDSNSRRIYLCEKHYKMYKKASKKNRMFEKWWRGL</sequence>
<evidence type="ECO:0000313" key="2">
    <source>
        <dbReference type="Proteomes" id="UP000281962"/>
    </source>
</evidence>
<evidence type="ECO:0000313" key="1">
    <source>
        <dbReference type="EMBL" id="RLE50554.1"/>
    </source>
</evidence>
<dbReference type="Proteomes" id="UP000281962">
    <property type="component" value="Unassembled WGS sequence"/>
</dbReference>
<comment type="caution">
    <text evidence="1">The sequence shown here is derived from an EMBL/GenBank/DDBJ whole genome shotgun (WGS) entry which is preliminary data.</text>
</comment>